<dbReference type="GO" id="GO:0004070">
    <property type="term" value="F:aspartate carbamoyltransferase activity"/>
    <property type="evidence" value="ECO:0007669"/>
    <property type="project" value="UniProtKB-UniRule"/>
</dbReference>
<dbReference type="Pfam" id="PF00185">
    <property type="entry name" value="OTCace"/>
    <property type="match status" value="1"/>
</dbReference>
<evidence type="ECO:0000259" key="8">
    <source>
        <dbReference type="Pfam" id="PF00185"/>
    </source>
</evidence>
<evidence type="ECO:0000313" key="11">
    <source>
        <dbReference type="Proteomes" id="UP000034881"/>
    </source>
</evidence>
<comment type="subunit">
    <text evidence="7">Heterododecamer (2C3:3R2) of six catalytic PyrB chains organized as two trimers (C3), and six regulatory PyrI chains organized as three dimers (R2).</text>
</comment>
<dbReference type="Gene3D" id="3.40.50.1370">
    <property type="entry name" value="Aspartate/ornithine carbamoyltransferase"/>
    <property type="match status" value="2"/>
</dbReference>
<comment type="function">
    <text evidence="5 7">Catalyzes the condensation of carbamoyl phosphate and aspartate to form carbamoyl aspartate and inorganic phosphate, the committed step in the de novo pyrimidine nucleotide biosynthesis pathway.</text>
</comment>
<keyword evidence="3 7" id="KW-0808">Transferase</keyword>
<dbReference type="PROSITE" id="PS00097">
    <property type="entry name" value="CARBAMOYLTRANSFERASE"/>
    <property type="match status" value="1"/>
</dbReference>
<dbReference type="FunFam" id="3.40.50.1370:FF:000002">
    <property type="entry name" value="Aspartate carbamoyltransferase 2"/>
    <property type="match status" value="1"/>
</dbReference>
<evidence type="ECO:0000256" key="7">
    <source>
        <dbReference type="HAMAP-Rule" id="MF_00001"/>
    </source>
</evidence>
<dbReference type="AlphaFoldDB" id="A0A0G0QP93"/>
<evidence type="ECO:0000256" key="6">
    <source>
        <dbReference type="ARBA" id="ARBA00048859"/>
    </source>
</evidence>
<dbReference type="PATRIC" id="fig|1618431.3.peg.486"/>
<comment type="catalytic activity">
    <reaction evidence="6 7">
        <text>carbamoyl phosphate + L-aspartate = N-carbamoyl-L-aspartate + phosphate + H(+)</text>
        <dbReference type="Rhea" id="RHEA:20013"/>
        <dbReference type="ChEBI" id="CHEBI:15378"/>
        <dbReference type="ChEBI" id="CHEBI:29991"/>
        <dbReference type="ChEBI" id="CHEBI:32814"/>
        <dbReference type="ChEBI" id="CHEBI:43474"/>
        <dbReference type="ChEBI" id="CHEBI:58228"/>
        <dbReference type="EC" id="2.1.3.2"/>
    </reaction>
</comment>
<feature type="domain" description="Aspartate/ornithine carbamoyltransferase carbamoyl-P binding" evidence="9">
    <location>
        <begin position="7"/>
        <end position="150"/>
    </location>
</feature>
<feature type="binding site" evidence="7">
    <location>
        <position position="270"/>
    </location>
    <ligand>
        <name>carbamoyl phosphate</name>
        <dbReference type="ChEBI" id="CHEBI:58228"/>
    </ligand>
</feature>
<proteinExistence type="inferred from homology"/>
<dbReference type="NCBIfam" id="NF002032">
    <property type="entry name" value="PRK00856.1"/>
    <property type="match status" value="1"/>
</dbReference>
<dbReference type="PANTHER" id="PTHR45753">
    <property type="entry name" value="ORNITHINE CARBAMOYLTRANSFERASE, MITOCHONDRIAL"/>
    <property type="match status" value="1"/>
</dbReference>
<dbReference type="InterPro" id="IPR006130">
    <property type="entry name" value="Asp/Orn_carbamoylTrfase"/>
</dbReference>
<dbReference type="GO" id="GO:0016597">
    <property type="term" value="F:amino acid binding"/>
    <property type="evidence" value="ECO:0007669"/>
    <property type="project" value="InterPro"/>
</dbReference>
<dbReference type="UniPathway" id="UPA00070">
    <property type="reaction ID" value="UER00116"/>
</dbReference>
<feature type="binding site" evidence="7">
    <location>
        <position position="138"/>
    </location>
    <ligand>
        <name>carbamoyl phosphate</name>
        <dbReference type="ChEBI" id="CHEBI:58228"/>
    </ligand>
</feature>
<dbReference type="GO" id="GO:0044205">
    <property type="term" value="P:'de novo' UMP biosynthetic process"/>
    <property type="evidence" value="ECO:0007669"/>
    <property type="project" value="UniProtKB-UniRule"/>
</dbReference>
<accession>A0A0G0QP93</accession>
<dbReference type="NCBIfam" id="TIGR00670">
    <property type="entry name" value="asp_carb_tr"/>
    <property type="match status" value="1"/>
</dbReference>
<dbReference type="Proteomes" id="UP000034881">
    <property type="component" value="Unassembled WGS sequence"/>
</dbReference>
<evidence type="ECO:0000256" key="5">
    <source>
        <dbReference type="ARBA" id="ARBA00043884"/>
    </source>
</evidence>
<feature type="binding site" evidence="7">
    <location>
        <position position="271"/>
    </location>
    <ligand>
        <name>carbamoyl phosphate</name>
        <dbReference type="ChEBI" id="CHEBI:58228"/>
    </ligand>
</feature>
<dbReference type="GO" id="GO:0006520">
    <property type="term" value="P:amino acid metabolic process"/>
    <property type="evidence" value="ECO:0007669"/>
    <property type="project" value="InterPro"/>
</dbReference>
<dbReference type="PRINTS" id="PR00100">
    <property type="entry name" value="AOTCASE"/>
</dbReference>
<evidence type="ECO:0000256" key="3">
    <source>
        <dbReference type="ARBA" id="ARBA00022679"/>
    </source>
</evidence>
<dbReference type="GO" id="GO:0006207">
    <property type="term" value="P:'de novo' pyrimidine nucleobase biosynthetic process"/>
    <property type="evidence" value="ECO:0007669"/>
    <property type="project" value="InterPro"/>
</dbReference>
<evidence type="ECO:0000256" key="2">
    <source>
        <dbReference type="ARBA" id="ARBA00008896"/>
    </source>
</evidence>
<comment type="caution">
    <text evidence="10">The sequence shown here is derived from an EMBL/GenBank/DDBJ whole genome shotgun (WGS) entry which is preliminary data.</text>
</comment>
<dbReference type="HAMAP" id="MF_00001">
    <property type="entry name" value="Asp_carb_tr"/>
    <property type="match status" value="1"/>
</dbReference>
<feature type="binding site" evidence="7">
    <location>
        <position position="110"/>
    </location>
    <ligand>
        <name>carbamoyl phosphate</name>
        <dbReference type="ChEBI" id="CHEBI:58228"/>
    </ligand>
</feature>
<dbReference type="SUPFAM" id="SSF53671">
    <property type="entry name" value="Aspartate/ornithine carbamoyltransferase"/>
    <property type="match status" value="1"/>
</dbReference>
<comment type="similarity">
    <text evidence="2 7">Belongs to the aspartate/ornithine carbamoyltransferase superfamily. ATCase family.</text>
</comment>
<dbReference type="InterPro" id="IPR036901">
    <property type="entry name" value="Asp/Orn_carbamoylTrfase_sf"/>
</dbReference>
<dbReference type="PANTHER" id="PTHR45753:SF6">
    <property type="entry name" value="ASPARTATE CARBAMOYLTRANSFERASE"/>
    <property type="match status" value="1"/>
</dbReference>
<name>A0A0G0QP93_9BACT</name>
<feature type="binding site" evidence="7">
    <location>
        <position position="61"/>
    </location>
    <ligand>
        <name>carbamoyl phosphate</name>
        <dbReference type="ChEBI" id="CHEBI:58228"/>
    </ligand>
</feature>
<evidence type="ECO:0000259" key="9">
    <source>
        <dbReference type="Pfam" id="PF02729"/>
    </source>
</evidence>
<keyword evidence="4 7" id="KW-0665">Pyrimidine biosynthesis</keyword>
<protein>
    <recommendedName>
        <fullName evidence="7">Aspartate carbamoyltransferase</fullName>
        <ecNumber evidence="7">2.1.3.2</ecNumber>
    </recommendedName>
    <alternativeName>
        <fullName evidence="7">Aspartate transcarbamylase</fullName>
        <shortName evidence="7">ATCase</shortName>
    </alternativeName>
</protein>
<sequence length="310" mass="35508">MKTFKGRDIIDINDFSREELLYVLSEAKRFDPTFVKRDRSNYEIAQGKIAAVLFFEQSTRTEQSFRSASQKIGMGIIGFNDPESTSIHKGESFRDTIRIMNAYADVLIMRHPESGAAKEAAEVADIPVINAGDGPNQHPTQTMLDLYTIMKEAGKIDGIKVALMGDLKYGRTVHALSLALSQFKVKQIFISHPKLKMPEEFLKILKERRVEFEEFEKLPDDLDADFLYQTRVQKERFDDLKEYEKVKDLFVLGAPFRKYLDKGVKLMHPLPRVNEIDPALDSHENAIYFKQAKNGLYIREALLALVLGRL</sequence>
<evidence type="ECO:0000256" key="1">
    <source>
        <dbReference type="ARBA" id="ARBA00004852"/>
    </source>
</evidence>
<dbReference type="InterPro" id="IPR006131">
    <property type="entry name" value="Asp_carbamoyltransf_Asp/Orn-bd"/>
</dbReference>
<feature type="binding site" evidence="7">
    <location>
        <position position="141"/>
    </location>
    <ligand>
        <name>carbamoyl phosphate</name>
        <dbReference type="ChEBI" id="CHEBI:58228"/>
    </ligand>
</feature>
<feature type="binding site" evidence="7">
    <location>
        <position position="60"/>
    </location>
    <ligand>
        <name>carbamoyl phosphate</name>
        <dbReference type="ChEBI" id="CHEBI:58228"/>
    </ligand>
</feature>
<dbReference type="PRINTS" id="PR00101">
    <property type="entry name" value="ATCASE"/>
</dbReference>
<feature type="binding site" evidence="7">
    <location>
        <position position="231"/>
    </location>
    <ligand>
        <name>L-aspartate</name>
        <dbReference type="ChEBI" id="CHEBI:29991"/>
    </ligand>
</feature>
<dbReference type="EMBL" id="LBYB01000003">
    <property type="protein sequence ID" value="KKR42234.1"/>
    <property type="molecule type" value="Genomic_DNA"/>
</dbReference>
<evidence type="ECO:0000256" key="4">
    <source>
        <dbReference type="ARBA" id="ARBA00022975"/>
    </source>
</evidence>
<feature type="binding site" evidence="7">
    <location>
        <position position="171"/>
    </location>
    <ligand>
        <name>L-aspartate</name>
        <dbReference type="ChEBI" id="CHEBI:29991"/>
    </ligand>
</feature>
<feature type="domain" description="Aspartate/ornithine carbamoyltransferase Asp/Orn-binding" evidence="8">
    <location>
        <begin position="157"/>
        <end position="305"/>
    </location>
</feature>
<comment type="pathway">
    <text evidence="1 7">Pyrimidine metabolism; UMP biosynthesis via de novo pathway; (S)-dihydroorotate from bicarbonate: step 2/3.</text>
</comment>
<dbReference type="Pfam" id="PF02729">
    <property type="entry name" value="OTCace_N"/>
    <property type="match status" value="1"/>
</dbReference>
<evidence type="ECO:0000313" key="10">
    <source>
        <dbReference type="EMBL" id="KKR42234.1"/>
    </source>
</evidence>
<organism evidence="10 11">
    <name type="scientific">Candidatus Daviesbacteria bacterium GW2011_GWC2_40_12</name>
    <dbReference type="NCBI Taxonomy" id="1618431"/>
    <lineage>
        <taxon>Bacteria</taxon>
        <taxon>Candidatus Daviesiibacteriota</taxon>
    </lineage>
</organism>
<feature type="binding site" evidence="7">
    <location>
        <position position="89"/>
    </location>
    <ligand>
        <name>L-aspartate</name>
        <dbReference type="ChEBI" id="CHEBI:29991"/>
    </ligand>
</feature>
<gene>
    <name evidence="7" type="primary">pyrB</name>
    <name evidence="10" type="ORF">UT77_C0003G0029</name>
</gene>
<dbReference type="InterPro" id="IPR002082">
    <property type="entry name" value="Asp_carbamoyltransf"/>
</dbReference>
<dbReference type="InterPro" id="IPR006132">
    <property type="entry name" value="Asp/Orn_carbamoyltranf_P-bd"/>
</dbReference>
<dbReference type="EC" id="2.1.3.2" evidence="7"/>
<reference evidence="10 11" key="1">
    <citation type="journal article" date="2015" name="Nature">
        <title>rRNA introns, odd ribosomes, and small enigmatic genomes across a large radiation of phyla.</title>
        <authorList>
            <person name="Brown C.T."/>
            <person name="Hug L.A."/>
            <person name="Thomas B.C."/>
            <person name="Sharon I."/>
            <person name="Castelle C.J."/>
            <person name="Singh A."/>
            <person name="Wilkins M.J."/>
            <person name="Williams K.H."/>
            <person name="Banfield J.F."/>
        </authorList>
    </citation>
    <scope>NUCLEOTIDE SEQUENCE [LARGE SCALE GENOMIC DNA]</scope>
</reference>